<evidence type="ECO:0000313" key="3">
    <source>
        <dbReference type="EMBL" id="QDX31267.1"/>
    </source>
</evidence>
<keyword evidence="1 3" id="KW-0808">Transferase</keyword>
<accession>A0A5B8IHU8</accession>
<dbReference type="PANTHER" id="PTHR46401">
    <property type="entry name" value="GLYCOSYLTRANSFERASE WBBK-RELATED"/>
    <property type="match status" value="1"/>
</dbReference>
<reference evidence="3 4" key="1">
    <citation type="journal article" date="2019" name="Environ. Microbiol.">
        <title>The phytopathogenic nature of Dickeya aquatica 174/2 and the dynamic early evolution of Dickeya pathogenicity.</title>
        <authorList>
            <person name="Duprey A."/>
            <person name="Taib N."/>
            <person name="Leonard S."/>
            <person name="Garin T."/>
            <person name="Flandrois J.P."/>
            <person name="Nasser W."/>
            <person name="Brochier-Armanet C."/>
            <person name="Reverchon S."/>
        </authorList>
    </citation>
    <scope>NUCLEOTIDE SEQUENCE [LARGE SCALE GENOMIC DNA]</scope>
    <source>
        <strain evidence="3 4">NCPPB 569</strain>
    </source>
</reference>
<sequence>MSKKFATIFRDLELIHLTKDVGMIPMAMTNILGYKSKIYYWEKGKNINNPYSRYITLIPIHAKTRIGFIIRTFFDIVSNKIGVVNVYHLKNESFVFILIAKVFSIKTYLKLDMSEETIKTLNASSVICRLRRAYIRFFLNLVDTVSVERLSIKEKLNILFPNLDVICLANGIFKDITPSVLDLPRENCFLIVGRIGAYQKNHESILDALDKIDDFFDWKFKFVGPVDNSFKSKLSILIAKKPYLLKNIEILGEKDREDIFELYNRSRVFLMPSRWEGFSIALLEAAFSGCYILATNVGGVYEVTNEGRLGIILKDICELPSKIEAIVNGHIPVDDNIIERKEFIKNQFDIESNLRKITW</sequence>
<dbReference type="STRING" id="568768.GCA_000406125_00691"/>
<dbReference type="Pfam" id="PF00534">
    <property type="entry name" value="Glycos_transf_1"/>
    <property type="match status" value="1"/>
</dbReference>
<dbReference type="PANTHER" id="PTHR46401:SF2">
    <property type="entry name" value="GLYCOSYLTRANSFERASE WBBK-RELATED"/>
    <property type="match status" value="1"/>
</dbReference>
<keyword evidence="4" id="KW-1185">Reference proteome</keyword>
<dbReference type="KEGG" id="dic:Dpoa569_0003263"/>
<name>A0A5B8IHU8_9GAMM</name>
<dbReference type="Gene3D" id="3.40.50.2000">
    <property type="entry name" value="Glycogen Phosphorylase B"/>
    <property type="match status" value="2"/>
</dbReference>
<dbReference type="GO" id="GO:0016757">
    <property type="term" value="F:glycosyltransferase activity"/>
    <property type="evidence" value="ECO:0007669"/>
    <property type="project" value="InterPro"/>
</dbReference>
<dbReference type="GO" id="GO:0009103">
    <property type="term" value="P:lipopolysaccharide biosynthetic process"/>
    <property type="evidence" value="ECO:0007669"/>
    <property type="project" value="TreeGrafter"/>
</dbReference>
<dbReference type="InterPro" id="IPR001296">
    <property type="entry name" value="Glyco_trans_1"/>
</dbReference>
<dbReference type="CDD" id="cd03801">
    <property type="entry name" value="GT4_PimA-like"/>
    <property type="match status" value="1"/>
</dbReference>
<protein>
    <submittedName>
        <fullName evidence="3">Glycosyltransferase family 4 protein</fullName>
    </submittedName>
</protein>
<evidence type="ECO:0000313" key="4">
    <source>
        <dbReference type="Proteomes" id="UP000320591"/>
    </source>
</evidence>
<evidence type="ECO:0000259" key="2">
    <source>
        <dbReference type="Pfam" id="PF00534"/>
    </source>
</evidence>
<dbReference type="SUPFAM" id="SSF53756">
    <property type="entry name" value="UDP-Glycosyltransferase/glycogen phosphorylase"/>
    <property type="match status" value="1"/>
</dbReference>
<dbReference type="AlphaFoldDB" id="A0A5B8IHU8"/>
<dbReference type="EMBL" id="CP042220">
    <property type="protein sequence ID" value="QDX31267.1"/>
    <property type="molecule type" value="Genomic_DNA"/>
</dbReference>
<gene>
    <name evidence="3" type="ORF">Dpoa569_0003263</name>
</gene>
<evidence type="ECO:0000256" key="1">
    <source>
        <dbReference type="ARBA" id="ARBA00022679"/>
    </source>
</evidence>
<feature type="domain" description="Glycosyl transferase family 1" evidence="2">
    <location>
        <begin position="185"/>
        <end position="315"/>
    </location>
</feature>
<proteinExistence type="predicted"/>
<organism evidence="3 4">
    <name type="scientific">Dickeya poaceiphila</name>
    <dbReference type="NCBI Taxonomy" id="568768"/>
    <lineage>
        <taxon>Bacteria</taxon>
        <taxon>Pseudomonadati</taxon>
        <taxon>Pseudomonadota</taxon>
        <taxon>Gammaproteobacteria</taxon>
        <taxon>Enterobacterales</taxon>
        <taxon>Pectobacteriaceae</taxon>
        <taxon>Dickeya</taxon>
    </lineage>
</organism>
<dbReference type="Proteomes" id="UP000320591">
    <property type="component" value="Chromosome"/>
</dbReference>
<dbReference type="RefSeq" id="WP_042868662.1">
    <property type="nucleotide sequence ID" value="NZ_CM001975.1"/>
</dbReference>
<dbReference type="OrthoDB" id="6286688at2"/>